<proteinExistence type="predicted"/>
<dbReference type="InterPro" id="IPR000014">
    <property type="entry name" value="PAS"/>
</dbReference>
<dbReference type="PROSITE" id="PS50887">
    <property type="entry name" value="GGDEF"/>
    <property type="match status" value="1"/>
</dbReference>
<feature type="domain" description="GGDEF" evidence="4">
    <location>
        <begin position="411"/>
        <end position="545"/>
    </location>
</feature>
<dbReference type="PROSITE" id="PS50883">
    <property type="entry name" value="EAL"/>
    <property type="match status" value="1"/>
</dbReference>
<evidence type="ECO:0000259" key="3">
    <source>
        <dbReference type="PROSITE" id="PS50883"/>
    </source>
</evidence>
<dbReference type="PANTHER" id="PTHR44757">
    <property type="entry name" value="DIGUANYLATE CYCLASE DGCP"/>
    <property type="match status" value="1"/>
</dbReference>
<dbReference type="SUPFAM" id="SSF55073">
    <property type="entry name" value="Nucleotide cyclase"/>
    <property type="match status" value="1"/>
</dbReference>
<dbReference type="Gene3D" id="3.30.70.270">
    <property type="match status" value="1"/>
</dbReference>
<dbReference type="InterPro" id="IPR035919">
    <property type="entry name" value="EAL_sf"/>
</dbReference>
<dbReference type="Pfam" id="PF00989">
    <property type="entry name" value="PAS"/>
    <property type="match status" value="1"/>
</dbReference>
<dbReference type="CDD" id="cd01949">
    <property type="entry name" value="GGDEF"/>
    <property type="match status" value="1"/>
</dbReference>
<sequence length="806" mass="91259">MFAQTTPLKLDSAHDLHAALFNAMTDGVLVVNRQGLIIDCNPAFHRRLGYRKDELTGRSVTTLDPPEFAAQVPRRLAEIEQQGQATFETAHYRKDGSVMPVELNARSFQVGSELVFFSVVRDISERKEMETRLHEGIETYEAAVNTTTLGFWMVDMDGCFLEVNAAYLKLSGYSRDEFLRLRIPDIEALEQPAETARHIAQIIRDGSDRFRSEHRRQDGSRWPVEVVTSFSRVQGGRFFVFIEDISERVVQEHRLQLAARVFDTMDQAVVVTDASNRIVSINPAAVRITGYTFDEVRGKDPSIFASGRHDRAFYDAMWASLHASRHWEGEIWDRRKDGTLYAKWLGINAIHDSQGALYQYVSVFSDITERKKTEELVWRQANFDALTGLPNRHLFYERLEQEIKKAGRTRQGIAVLFIDLDRFKEVNDSLGHAKGDALLAQAAGRIGAKVRESDTVARLGGDEFTVVLPNFGDRANLERIARELIMTLAEPYELGDDDRGYISASIGITLFPDDADNLDGLLKHADQAMYVAKAEGRNRFGYFTATMQREAREKAALAKDLRQALGRGELEVYYQPIVDMTDEVIVKAEALLRWYHPERGLVSPMVFIPLAEELGLIHEIGQWVFGQALAAVARWRDMHDRIIQVSVNRSPIQFEKPNQPCCTDELRRFDLPGHSITVEITEGSLLSQSKHIEQQLLEFRNAGIEVSIDDFGTGFSALSYLRRFDIDYLKIDRSFISDLAEDDANTALTEAIIVMAHKLGIQTIAEGVETERQRDLLRQFGCDYAQGYLYAPALQMDAFEQLLGAA</sequence>
<feature type="domain" description="PAC" evidence="2">
    <location>
        <begin position="85"/>
        <end position="135"/>
    </location>
</feature>
<gene>
    <name evidence="5" type="primary">gmr_11</name>
    <name evidence="5" type="ORF">Thiowin_03547</name>
</gene>
<dbReference type="SMART" id="SM00052">
    <property type="entry name" value="EAL"/>
    <property type="match status" value="1"/>
</dbReference>
<dbReference type="SMART" id="SM00091">
    <property type="entry name" value="PAS"/>
    <property type="match status" value="3"/>
</dbReference>
<dbReference type="Gene3D" id="3.20.20.450">
    <property type="entry name" value="EAL domain"/>
    <property type="match status" value="1"/>
</dbReference>
<keyword evidence="6" id="KW-1185">Reference proteome</keyword>
<dbReference type="InterPro" id="IPR000160">
    <property type="entry name" value="GGDEF_dom"/>
</dbReference>
<dbReference type="CDD" id="cd01948">
    <property type="entry name" value="EAL"/>
    <property type="match status" value="1"/>
</dbReference>
<dbReference type="NCBIfam" id="TIGR00254">
    <property type="entry name" value="GGDEF"/>
    <property type="match status" value="1"/>
</dbReference>
<feature type="domain" description="PAS" evidence="1">
    <location>
        <begin position="254"/>
        <end position="299"/>
    </location>
</feature>
<dbReference type="InterPro" id="IPR001633">
    <property type="entry name" value="EAL_dom"/>
</dbReference>
<dbReference type="PIRSF" id="PIRSF005925">
    <property type="entry name" value="Dos"/>
    <property type="match status" value="1"/>
</dbReference>
<dbReference type="RefSeq" id="WP_328984238.1">
    <property type="nucleotide sequence ID" value="NZ_CP121472.1"/>
</dbReference>
<dbReference type="Pfam" id="PF00563">
    <property type="entry name" value="EAL"/>
    <property type="match status" value="1"/>
</dbReference>
<evidence type="ECO:0000259" key="2">
    <source>
        <dbReference type="PROSITE" id="PS50113"/>
    </source>
</evidence>
<dbReference type="InterPro" id="IPR012226">
    <property type="entry name" value="Diguanyl_cyclase/Pdiesterase"/>
</dbReference>
<name>A0ABZ0SD67_9GAMM</name>
<dbReference type="Pfam" id="PF00990">
    <property type="entry name" value="GGDEF"/>
    <property type="match status" value="1"/>
</dbReference>
<dbReference type="PANTHER" id="PTHR44757:SF2">
    <property type="entry name" value="BIOFILM ARCHITECTURE MAINTENANCE PROTEIN MBAA"/>
    <property type="match status" value="1"/>
</dbReference>
<dbReference type="CDD" id="cd00130">
    <property type="entry name" value="PAS"/>
    <property type="match status" value="3"/>
</dbReference>
<dbReference type="SUPFAM" id="SSF55785">
    <property type="entry name" value="PYP-like sensor domain (PAS domain)"/>
    <property type="match status" value="3"/>
</dbReference>
<dbReference type="SUPFAM" id="SSF141868">
    <property type="entry name" value="EAL domain-like"/>
    <property type="match status" value="1"/>
</dbReference>
<dbReference type="InterPro" id="IPR043128">
    <property type="entry name" value="Rev_trsase/Diguanyl_cyclase"/>
</dbReference>
<reference evidence="5 6" key="1">
    <citation type="journal article" date="2023" name="Microorganisms">
        <title>Thiorhodovibrio frisius and Trv. litoralis spp. nov., Two Novel Members from a Clade of Fastidious Purple Sulfur Bacteria That Exhibit Unique Red-Shifted Light-Harvesting Capabilities.</title>
        <authorList>
            <person name="Methner A."/>
            <person name="Kuzyk S.B."/>
            <person name="Petersen J."/>
            <person name="Bauer S."/>
            <person name="Brinkmann H."/>
            <person name="Sichau K."/>
            <person name="Wanner G."/>
            <person name="Wolf J."/>
            <person name="Neumann-Schaal M."/>
            <person name="Henke P."/>
            <person name="Tank M."/>
            <person name="Sproer C."/>
            <person name="Bunk B."/>
            <person name="Overmann J."/>
        </authorList>
    </citation>
    <scope>NUCLEOTIDE SEQUENCE [LARGE SCALE GENOMIC DNA]</scope>
    <source>
        <strain evidence="5 6">DSM 6702</strain>
    </source>
</reference>
<dbReference type="EMBL" id="CP121472">
    <property type="protein sequence ID" value="WPL18474.1"/>
    <property type="molecule type" value="Genomic_DNA"/>
</dbReference>
<organism evidence="5 6">
    <name type="scientific">Thiorhodovibrio winogradskyi</name>
    <dbReference type="NCBI Taxonomy" id="77007"/>
    <lineage>
        <taxon>Bacteria</taxon>
        <taxon>Pseudomonadati</taxon>
        <taxon>Pseudomonadota</taxon>
        <taxon>Gammaproteobacteria</taxon>
        <taxon>Chromatiales</taxon>
        <taxon>Chromatiaceae</taxon>
        <taxon>Thiorhodovibrio</taxon>
    </lineage>
</organism>
<dbReference type="SMART" id="SM00086">
    <property type="entry name" value="PAC"/>
    <property type="match status" value="2"/>
</dbReference>
<feature type="domain" description="EAL" evidence="3">
    <location>
        <begin position="554"/>
        <end position="806"/>
    </location>
</feature>
<protein>
    <submittedName>
        <fullName evidence="5">Cyclic di-GMP phosphodiesterase Gmr</fullName>
        <ecNumber evidence="5">3.1.4.52</ecNumber>
    </submittedName>
</protein>
<accession>A0ABZ0SD67</accession>
<dbReference type="PROSITE" id="PS50113">
    <property type="entry name" value="PAC"/>
    <property type="match status" value="2"/>
</dbReference>
<feature type="domain" description="PAS" evidence="1">
    <location>
        <begin position="136"/>
        <end position="179"/>
    </location>
</feature>
<dbReference type="Pfam" id="PF13426">
    <property type="entry name" value="PAS_9"/>
    <property type="match status" value="2"/>
</dbReference>
<feature type="domain" description="PAC" evidence="2">
    <location>
        <begin position="325"/>
        <end position="379"/>
    </location>
</feature>
<dbReference type="InterPro" id="IPR013767">
    <property type="entry name" value="PAS_fold"/>
</dbReference>
<dbReference type="Proteomes" id="UP001432180">
    <property type="component" value="Chromosome"/>
</dbReference>
<dbReference type="PROSITE" id="PS50112">
    <property type="entry name" value="PAS"/>
    <property type="match status" value="3"/>
</dbReference>
<dbReference type="InterPro" id="IPR001610">
    <property type="entry name" value="PAC"/>
</dbReference>
<feature type="domain" description="PAS" evidence="1">
    <location>
        <begin position="13"/>
        <end position="83"/>
    </location>
</feature>
<keyword evidence="5" id="KW-0378">Hydrolase</keyword>
<evidence type="ECO:0000259" key="1">
    <source>
        <dbReference type="PROSITE" id="PS50112"/>
    </source>
</evidence>
<evidence type="ECO:0000259" key="4">
    <source>
        <dbReference type="PROSITE" id="PS50887"/>
    </source>
</evidence>
<dbReference type="Gene3D" id="3.30.450.20">
    <property type="entry name" value="PAS domain"/>
    <property type="match status" value="3"/>
</dbReference>
<evidence type="ECO:0000313" key="5">
    <source>
        <dbReference type="EMBL" id="WPL18474.1"/>
    </source>
</evidence>
<dbReference type="InterPro" id="IPR052155">
    <property type="entry name" value="Biofilm_reg_signaling"/>
</dbReference>
<dbReference type="InterPro" id="IPR000700">
    <property type="entry name" value="PAS-assoc_C"/>
</dbReference>
<dbReference type="InterPro" id="IPR035965">
    <property type="entry name" value="PAS-like_dom_sf"/>
</dbReference>
<dbReference type="GO" id="GO:0071111">
    <property type="term" value="F:cyclic-guanylate-specific phosphodiesterase activity"/>
    <property type="evidence" value="ECO:0007669"/>
    <property type="project" value="UniProtKB-EC"/>
</dbReference>
<dbReference type="EC" id="3.1.4.52" evidence="5"/>
<dbReference type="InterPro" id="IPR029787">
    <property type="entry name" value="Nucleotide_cyclase"/>
</dbReference>
<dbReference type="NCBIfam" id="TIGR00229">
    <property type="entry name" value="sensory_box"/>
    <property type="match status" value="3"/>
</dbReference>
<dbReference type="SMART" id="SM00267">
    <property type="entry name" value="GGDEF"/>
    <property type="match status" value="1"/>
</dbReference>
<evidence type="ECO:0000313" key="6">
    <source>
        <dbReference type="Proteomes" id="UP001432180"/>
    </source>
</evidence>